<dbReference type="Proteomes" id="UP000785679">
    <property type="component" value="Unassembled WGS sequence"/>
</dbReference>
<sequence length="893" mass="100318">MQYKNSRGKALSENDNQSGRGYNNGGKRNGKFKSFVKDLDIYARPVNMTFRGRDKFYSLFGGFVSLILLILILVVFFFKLNDVINFNQTQIKKNTLVSISNSYTPPQSLSEKNITIAFMLSDFWGENVLDDPRYGKFKLSQFINYITPEGRIFTNQPIPFSKCKYGVNFFYHSYDEIKDYGIENYFCPDLQNLTLQGNWHAPVFAGIVLDWQRCSQDKKSANYYPGCVNDTVFKEWFREATLQEIAISSYFDGNDYQNPIRYYLDDMWVSLQYGRSVIYDSFFKKNIIQLTDDQYGFFSETKEDHFFQRSKADYFTSDDEKGPGLGNYLHQAFKLDKEYDIYERNVYTISGVLQDVGGIYNSLFFIGLIIYTYSQFQHTLFFAGIISKIYMVEDPEATEGPDGKTLSSKGSKGGKEQVVKIQHTQKLSDKFQTQFNTSMAMGGKIDGVSTVQKFKVPPASSIGGDMESAGHTPKPRVLGLGGGLGGGMSIMQKLGMAFREKVKDMVINDLTKAANGDGKVQESTVQKLKDYLFKTRQPLSFSVPEIIKISFLSMFSPVIGIFQNKPTGDQLKKKKHDKVTLFQKGEEQVMKELDCVSFLHRMRNLELLMKLLFTSKQRLLLALQKRGNFLHVDEPAKNQKPNSILGVLGEDSDFSSSEESDDGGKQAAVNLSMKLNPSLGIMRMETKKSTPLERALRSVASKSTGSNSSQGGGGSIMSDIDMKLLYGLVSAKKKKIPKTKSRHFDREDASKQNIPIQGISARNRLDESAAIALNDTTLNKTAGYELDDDIEDVLNNVNGGGKVKGILRAQKGQEAPFKQSFTAVSQEWNKLQMGPANGSGSTNGVKWQDNIVENGQNPYKSPGLNGNHKKGSLKQNSDMIQHSELDKSEMLSD</sequence>
<feature type="region of interest" description="Disordered" evidence="1">
    <location>
        <begin position="834"/>
        <end position="893"/>
    </location>
</feature>
<organism evidence="3 4">
    <name type="scientific">Halteria grandinella</name>
    <dbReference type="NCBI Taxonomy" id="5974"/>
    <lineage>
        <taxon>Eukaryota</taxon>
        <taxon>Sar</taxon>
        <taxon>Alveolata</taxon>
        <taxon>Ciliophora</taxon>
        <taxon>Intramacronucleata</taxon>
        <taxon>Spirotrichea</taxon>
        <taxon>Stichotrichia</taxon>
        <taxon>Sporadotrichida</taxon>
        <taxon>Halteriidae</taxon>
        <taxon>Halteria</taxon>
    </lineage>
</organism>
<evidence type="ECO:0000256" key="1">
    <source>
        <dbReference type="SAM" id="MobiDB-lite"/>
    </source>
</evidence>
<dbReference type="OrthoDB" id="290621at2759"/>
<name>A0A8J8NFW7_HALGN</name>
<keyword evidence="2" id="KW-1133">Transmembrane helix</keyword>
<dbReference type="AlphaFoldDB" id="A0A8J8NFW7"/>
<keyword evidence="2" id="KW-0472">Membrane</keyword>
<evidence type="ECO:0000256" key="2">
    <source>
        <dbReference type="SAM" id="Phobius"/>
    </source>
</evidence>
<feature type="transmembrane region" description="Helical" evidence="2">
    <location>
        <begin position="56"/>
        <end position="78"/>
    </location>
</feature>
<gene>
    <name evidence="3" type="ORF">FGO68_gene13705</name>
</gene>
<dbReference type="PANTHER" id="PTHR31398:SF0">
    <property type="entry name" value="MEIOTIC NUCLEAR DIVISION PROTEIN 1 HOMOLOG"/>
    <property type="match status" value="1"/>
</dbReference>
<feature type="region of interest" description="Disordered" evidence="1">
    <location>
        <begin position="1"/>
        <end position="27"/>
    </location>
</feature>
<comment type="caution">
    <text evidence="3">The sequence shown here is derived from an EMBL/GenBank/DDBJ whole genome shotgun (WGS) entry which is preliminary data.</text>
</comment>
<feature type="compositionally biased region" description="Basic and acidic residues" evidence="1">
    <location>
        <begin position="881"/>
        <end position="893"/>
    </location>
</feature>
<dbReference type="GO" id="GO:0007131">
    <property type="term" value="P:reciprocal meiotic recombination"/>
    <property type="evidence" value="ECO:0007669"/>
    <property type="project" value="TreeGrafter"/>
</dbReference>
<keyword evidence="2" id="KW-0812">Transmembrane</keyword>
<keyword evidence="4" id="KW-1185">Reference proteome</keyword>
<proteinExistence type="predicted"/>
<feature type="compositionally biased region" description="Polar residues" evidence="1">
    <location>
        <begin position="838"/>
        <end position="859"/>
    </location>
</feature>
<dbReference type="EMBL" id="RRYP01017242">
    <property type="protein sequence ID" value="TNV74247.1"/>
    <property type="molecule type" value="Genomic_DNA"/>
</dbReference>
<feature type="compositionally biased region" description="Acidic residues" evidence="1">
    <location>
        <begin position="650"/>
        <end position="661"/>
    </location>
</feature>
<dbReference type="GO" id="GO:0005634">
    <property type="term" value="C:nucleus"/>
    <property type="evidence" value="ECO:0007669"/>
    <property type="project" value="TreeGrafter"/>
</dbReference>
<reference evidence="3" key="1">
    <citation type="submission" date="2019-06" db="EMBL/GenBank/DDBJ databases">
        <authorList>
            <person name="Zheng W."/>
        </authorList>
    </citation>
    <scope>NUCLEOTIDE SEQUENCE</scope>
    <source>
        <strain evidence="3">QDHG01</strain>
    </source>
</reference>
<accession>A0A8J8NFW7</accession>
<evidence type="ECO:0000313" key="4">
    <source>
        <dbReference type="Proteomes" id="UP000785679"/>
    </source>
</evidence>
<dbReference type="PANTHER" id="PTHR31398">
    <property type="entry name" value="MEIOTIC NUCLEAR DIVISION PROTEIN 1 HOMOLOG"/>
    <property type="match status" value="1"/>
</dbReference>
<protein>
    <submittedName>
        <fullName evidence="3">Uncharacterized protein</fullName>
    </submittedName>
</protein>
<feature type="region of interest" description="Disordered" evidence="1">
    <location>
        <begin position="641"/>
        <end position="666"/>
    </location>
</feature>
<feature type="region of interest" description="Disordered" evidence="1">
    <location>
        <begin position="690"/>
        <end position="715"/>
    </location>
</feature>
<evidence type="ECO:0000313" key="3">
    <source>
        <dbReference type="EMBL" id="TNV74247.1"/>
    </source>
</evidence>